<dbReference type="InterPro" id="IPR027843">
    <property type="entry name" value="DUF4440"/>
</dbReference>
<reference evidence="3" key="1">
    <citation type="journal article" date="2019" name="Int. J. Syst. Evol. Microbiol.">
        <title>The Global Catalogue of Microorganisms (GCM) 10K type strain sequencing project: providing services to taxonomists for standard genome sequencing and annotation.</title>
        <authorList>
            <consortium name="The Broad Institute Genomics Platform"/>
            <consortium name="The Broad Institute Genome Sequencing Center for Infectious Disease"/>
            <person name="Wu L."/>
            <person name="Ma J."/>
        </authorList>
    </citation>
    <scope>NUCLEOTIDE SEQUENCE [LARGE SCALE GENOMIC DNA]</scope>
    <source>
        <strain evidence="3">CGMCC 1.19062</strain>
    </source>
</reference>
<sequence length="136" mass="14921">MARVSKADDAAIKGQRKLSNDLIAAHDAAGLHSFFLEDAKVIAGDGSLITGADAIIEAFGAQFREPSFGKYVRTTQTLQIDQDGMRAAESGRWAGFWKGEGEDRTMSGQYLAVWRYTETGWKIESELFVTLLNRGS</sequence>
<dbReference type="SUPFAM" id="SSF54427">
    <property type="entry name" value="NTF2-like"/>
    <property type="match status" value="1"/>
</dbReference>
<comment type="caution">
    <text evidence="2">The sequence shown here is derived from an EMBL/GenBank/DDBJ whole genome shotgun (WGS) entry which is preliminary data.</text>
</comment>
<accession>A0ABW5E0B7</accession>
<dbReference type="Gene3D" id="3.10.450.50">
    <property type="match status" value="1"/>
</dbReference>
<dbReference type="RefSeq" id="WP_379879171.1">
    <property type="nucleotide sequence ID" value="NZ_JBHUIP010000022.1"/>
</dbReference>
<feature type="domain" description="DUF4440" evidence="1">
    <location>
        <begin position="20"/>
        <end position="123"/>
    </location>
</feature>
<name>A0ABW5E0B7_9PROT</name>
<evidence type="ECO:0000313" key="2">
    <source>
        <dbReference type="EMBL" id="MFD2265621.1"/>
    </source>
</evidence>
<proteinExistence type="predicted"/>
<evidence type="ECO:0000313" key="3">
    <source>
        <dbReference type="Proteomes" id="UP001597295"/>
    </source>
</evidence>
<dbReference type="Pfam" id="PF14534">
    <property type="entry name" value="DUF4440"/>
    <property type="match status" value="1"/>
</dbReference>
<organism evidence="2 3">
    <name type="scientific">Lacibacterium aquatile</name>
    <dbReference type="NCBI Taxonomy" id="1168082"/>
    <lineage>
        <taxon>Bacteria</taxon>
        <taxon>Pseudomonadati</taxon>
        <taxon>Pseudomonadota</taxon>
        <taxon>Alphaproteobacteria</taxon>
        <taxon>Rhodospirillales</taxon>
        <taxon>Rhodospirillaceae</taxon>
    </lineage>
</organism>
<dbReference type="Proteomes" id="UP001597295">
    <property type="component" value="Unassembled WGS sequence"/>
</dbReference>
<dbReference type="EMBL" id="JBHUIP010000022">
    <property type="protein sequence ID" value="MFD2265621.1"/>
    <property type="molecule type" value="Genomic_DNA"/>
</dbReference>
<protein>
    <submittedName>
        <fullName evidence="2">YybH family protein</fullName>
    </submittedName>
</protein>
<keyword evidence="3" id="KW-1185">Reference proteome</keyword>
<gene>
    <name evidence="2" type="ORF">ACFSM5_22165</name>
</gene>
<dbReference type="CDD" id="cd00531">
    <property type="entry name" value="NTF2_like"/>
    <property type="match status" value="1"/>
</dbReference>
<dbReference type="InterPro" id="IPR032710">
    <property type="entry name" value="NTF2-like_dom_sf"/>
</dbReference>
<evidence type="ECO:0000259" key="1">
    <source>
        <dbReference type="Pfam" id="PF14534"/>
    </source>
</evidence>